<organism evidence="6 7">
    <name type="scientific">Persicimonas caeni</name>
    <dbReference type="NCBI Taxonomy" id="2292766"/>
    <lineage>
        <taxon>Bacteria</taxon>
        <taxon>Deltaproteobacteria</taxon>
        <taxon>Bradymonadales</taxon>
        <taxon>Bradymonadaceae</taxon>
        <taxon>Persicimonas</taxon>
    </lineage>
</organism>
<dbReference type="OrthoDB" id="9789234at2"/>
<gene>
    <name evidence="6" type="ORF">FIV42_01500</name>
</gene>
<sequence>MNFISRLAATIDADEQSTQQMQLGLEVAAALGSPVEISEWRAVCEVAGVPWSETWTTRFTEGQLLRRDGECLVLDDELLDDLEQIARRQGRWEAHHAACAQMLFERYSARHAGVARRRADHLERAGKYEEALEPLLLAEEEAFLDGDADEAHRLLDRRERLLDHLGADARDPRRAQNTRRRAELVYNNGDVERAQRLIEECREILIQTEWPSEHGSAAQLYGRILRDTGRQDEARQCFEEAMTSFGASGDDRGLATSRASLAYLELAAGHHDSAKGYFTKALQTFRRLGDDFMISSILLLLATIWRSSGDIEQAKETVAEALEASRRSSHKPVQASALITLGEIARSEDKFDAAKQHYARAAAILEAAELRTVHIARYNISLVEIGAGHFSEARPILAELLERYPAVGFDARLPLVYAGLMTCAIGEGDWSGFEKLHAKTLEMVDETDAAHADLAWMAQRALELVDARERPEAHQQMVDFACEQLERLDRDDEANELRDRQVTSV</sequence>
<reference evidence="6 7" key="1">
    <citation type="submission" date="2019-06" db="EMBL/GenBank/DDBJ databases">
        <title>Persicimonas caeni gen. nov., sp. nov., a predatory bacterium isolated from solar saltern.</title>
        <authorList>
            <person name="Wang S."/>
        </authorList>
    </citation>
    <scope>NUCLEOTIDE SEQUENCE [LARGE SCALE GENOMIC DNA]</scope>
    <source>
        <strain evidence="6 7">YN101</strain>
    </source>
</reference>
<dbReference type="Gene3D" id="1.25.40.10">
    <property type="entry name" value="Tetratricopeptide repeat domain"/>
    <property type="match status" value="2"/>
</dbReference>
<dbReference type="RefSeq" id="WP_141195956.1">
    <property type="nucleotide sequence ID" value="NZ_CP041186.1"/>
</dbReference>
<evidence type="ECO:0000256" key="1">
    <source>
        <dbReference type="ARBA" id="ARBA00004496"/>
    </source>
</evidence>
<evidence type="ECO:0000256" key="5">
    <source>
        <dbReference type="ARBA" id="ARBA00038253"/>
    </source>
</evidence>
<keyword evidence="7" id="KW-1185">Reference proteome</keyword>
<dbReference type="EMBL" id="CP041186">
    <property type="protein sequence ID" value="QDG49458.1"/>
    <property type="molecule type" value="Genomic_DNA"/>
</dbReference>
<proteinExistence type="inferred from homology"/>
<dbReference type="InterPro" id="IPR011990">
    <property type="entry name" value="TPR-like_helical_dom_sf"/>
</dbReference>
<keyword evidence="4" id="KW-0802">TPR repeat</keyword>
<dbReference type="InterPro" id="IPR019734">
    <property type="entry name" value="TPR_rpt"/>
</dbReference>
<evidence type="ECO:0000256" key="4">
    <source>
        <dbReference type="ARBA" id="ARBA00022803"/>
    </source>
</evidence>
<dbReference type="GO" id="GO:0005737">
    <property type="term" value="C:cytoplasm"/>
    <property type="evidence" value="ECO:0007669"/>
    <property type="project" value="UniProtKB-SubCell"/>
</dbReference>
<accession>A0A5B8Y4J4</accession>
<keyword evidence="2" id="KW-0963">Cytoplasm</keyword>
<dbReference type="PANTHER" id="PTHR46630">
    <property type="entry name" value="TETRATRICOPEPTIDE REPEAT PROTEIN 29"/>
    <property type="match status" value="1"/>
</dbReference>
<dbReference type="AlphaFoldDB" id="A0A4Y6PMD3"/>
<evidence type="ECO:0000313" key="7">
    <source>
        <dbReference type="Proteomes" id="UP000315995"/>
    </source>
</evidence>
<evidence type="ECO:0000256" key="3">
    <source>
        <dbReference type="ARBA" id="ARBA00022737"/>
    </source>
</evidence>
<dbReference type="Proteomes" id="UP000315995">
    <property type="component" value="Chromosome"/>
</dbReference>
<dbReference type="SMART" id="SM00028">
    <property type="entry name" value="TPR"/>
    <property type="match status" value="4"/>
</dbReference>
<name>A0A4Y6PMD3_PERCE</name>
<dbReference type="InterPro" id="IPR051476">
    <property type="entry name" value="Bac_ResReg_Asp_Phosphatase"/>
</dbReference>
<comment type="similarity">
    <text evidence="5">Belongs to the Rap family.</text>
</comment>
<protein>
    <submittedName>
        <fullName evidence="6">Tetratricopeptide repeat protein</fullName>
    </submittedName>
</protein>
<dbReference type="PANTHER" id="PTHR46630:SF1">
    <property type="entry name" value="TETRATRICOPEPTIDE REPEAT PROTEIN 29"/>
    <property type="match status" value="1"/>
</dbReference>
<dbReference type="SUPFAM" id="SSF48452">
    <property type="entry name" value="TPR-like"/>
    <property type="match status" value="2"/>
</dbReference>
<comment type="subcellular location">
    <subcellularLocation>
        <location evidence="1">Cytoplasm</location>
    </subcellularLocation>
</comment>
<accession>A0A4Y6PMD3</accession>
<keyword evidence="3" id="KW-0677">Repeat</keyword>
<evidence type="ECO:0000256" key="2">
    <source>
        <dbReference type="ARBA" id="ARBA00022490"/>
    </source>
</evidence>
<evidence type="ECO:0000313" key="6">
    <source>
        <dbReference type="EMBL" id="QDG49458.1"/>
    </source>
</evidence>
<dbReference type="Pfam" id="PF13424">
    <property type="entry name" value="TPR_12"/>
    <property type="match status" value="2"/>
</dbReference>